<evidence type="ECO:0008006" key="3">
    <source>
        <dbReference type="Google" id="ProtNLM"/>
    </source>
</evidence>
<dbReference type="STRING" id="1797298.A2988_01175"/>
<gene>
    <name evidence="1" type="ORF">A2988_01175</name>
</gene>
<evidence type="ECO:0000313" key="2">
    <source>
        <dbReference type="Proteomes" id="UP000176650"/>
    </source>
</evidence>
<dbReference type="EMBL" id="MEYS01000002">
    <property type="protein sequence ID" value="OGD34079.1"/>
    <property type="molecule type" value="Genomic_DNA"/>
</dbReference>
<dbReference type="Proteomes" id="UP000176650">
    <property type="component" value="Unassembled WGS sequence"/>
</dbReference>
<accession>A0A1F5BTY9</accession>
<evidence type="ECO:0000313" key="1">
    <source>
        <dbReference type="EMBL" id="OGD34079.1"/>
    </source>
</evidence>
<reference evidence="1 2" key="1">
    <citation type="journal article" date="2016" name="Nat. Commun.">
        <title>Thousands of microbial genomes shed light on interconnected biogeochemical processes in an aquifer system.</title>
        <authorList>
            <person name="Anantharaman K."/>
            <person name="Brown C.T."/>
            <person name="Hug L.A."/>
            <person name="Sharon I."/>
            <person name="Castelle C.J."/>
            <person name="Probst A.J."/>
            <person name="Thomas B.C."/>
            <person name="Singh A."/>
            <person name="Wilkins M.J."/>
            <person name="Karaoz U."/>
            <person name="Brodie E.L."/>
            <person name="Williams K.H."/>
            <person name="Hubbard S.S."/>
            <person name="Banfield J.F."/>
        </authorList>
    </citation>
    <scope>NUCLEOTIDE SEQUENCE [LARGE SCALE GENOMIC DNA]</scope>
</reference>
<name>A0A1F5BTY9_9BACT</name>
<protein>
    <recommendedName>
        <fullName evidence="3">Aspartate carbamoyltransferase</fullName>
    </recommendedName>
</protein>
<organism evidence="1 2">
    <name type="scientific">Candidatus Azambacteria bacterium RIFCSPLOWO2_01_FULL_46_25</name>
    <dbReference type="NCBI Taxonomy" id="1797298"/>
    <lineage>
        <taxon>Bacteria</taxon>
        <taxon>Candidatus Azamiibacteriota</taxon>
    </lineage>
</organism>
<sequence length="169" mass="18938">MKRKTILFILIAFGGAIAVGGTYWWQRGDALWVQPPSDIAKRQMMIHDRGSLVMPFDLAKTTHLFNKTPEGGIQQVRAKDPNDREQIALIRSHLKAEQERFAKGDFGDPQTLHGESMPGIAVLKESPGAFTVAYEELADGAQLAYRSSDPRIIDAFHEWFMAQTMDHGL</sequence>
<comment type="caution">
    <text evidence="1">The sequence shown here is derived from an EMBL/GenBank/DDBJ whole genome shotgun (WGS) entry which is preliminary data.</text>
</comment>
<proteinExistence type="predicted"/>
<dbReference type="AlphaFoldDB" id="A0A1F5BTY9"/>